<dbReference type="Proteomes" id="UP001212997">
    <property type="component" value="Unassembled WGS sequence"/>
</dbReference>
<dbReference type="EMBL" id="JANAWD010000922">
    <property type="protein sequence ID" value="KAJ3475073.1"/>
    <property type="molecule type" value="Genomic_DNA"/>
</dbReference>
<evidence type="ECO:0000256" key="5">
    <source>
        <dbReference type="SAM" id="MobiDB-lite"/>
    </source>
</evidence>
<evidence type="ECO:0000256" key="4">
    <source>
        <dbReference type="PROSITE-ProRule" id="PRU00134"/>
    </source>
</evidence>
<keyword evidence="2 4" id="KW-0863">Zinc-finger</keyword>
<name>A0AAD5YCR6_9APHY</name>
<evidence type="ECO:0000256" key="1">
    <source>
        <dbReference type="ARBA" id="ARBA00022723"/>
    </source>
</evidence>
<feature type="compositionally biased region" description="Pro residues" evidence="5">
    <location>
        <begin position="9"/>
        <end position="22"/>
    </location>
</feature>
<evidence type="ECO:0000313" key="8">
    <source>
        <dbReference type="Proteomes" id="UP001212997"/>
    </source>
</evidence>
<evidence type="ECO:0000259" key="6">
    <source>
        <dbReference type="PROSITE" id="PS50865"/>
    </source>
</evidence>
<dbReference type="GO" id="GO:0008270">
    <property type="term" value="F:zinc ion binding"/>
    <property type="evidence" value="ECO:0007669"/>
    <property type="project" value="UniProtKB-KW"/>
</dbReference>
<keyword evidence="8" id="KW-1185">Reference proteome</keyword>
<evidence type="ECO:0000256" key="2">
    <source>
        <dbReference type="ARBA" id="ARBA00022771"/>
    </source>
</evidence>
<dbReference type="Pfam" id="PF01753">
    <property type="entry name" value="zf-MYND"/>
    <property type="match status" value="1"/>
</dbReference>
<dbReference type="Gene3D" id="6.10.140.2220">
    <property type="match status" value="1"/>
</dbReference>
<feature type="domain" description="MYND-type" evidence="6">
    <location>
        <begin position="97"/>
        <end position="132"/>
    </location>
</feature>
<protein>
    <recommendedName>
        <fullName evidence="6">MYND-type domain-containing protein</fullName>
    </recommendedName>
</protein>
<keyword evidence="1" id="KW-0479">Metal-binding</keyword>
<dbReference type="InterPro" id="IPR027974">
    <property type="entry name" value="DUF4470"/>
</dbReference>
<organism evidence="7 8">
    <name type="scientific">Meripilus lineatus</name>
    <dbReference type="NCBI Taxonomy" id="2056292"/>
    <lineage>
        <taxon>Eukaryota</taxon>
        <taxon>Fungi</taxon>
        <taxon>Dikarya</taxon>
        <taxon>Basidiomycota</taxon>
        <taxon>Agaricomycotina</taxon>
        <taxon>Agaricomycetes</taxon>
        <taxon>Polyporales</taxon>
        <taxon>Meripilaceae</taxon>
        <taxon>Meripilus</taxon>
    </lineage>
</organism>
<dbReference type="AlphaFoldDB" id="A0AAD5YCR6"/>
<comment type="caution">
    <text evidence="7">The sequence shown here is derived from an EMBL/GenBank/DDBJ whole genome shotgun (WGS) entry which is preliminary data.</text>
</comment>
<keyword evidence="3" id="KW-0862">Zinc</keyword>
<feature type="region of interest" description="Disordered" evidence="5">
    <location>
        <begin position="1"/>
        <end position="40"/>
    </location>
</feature>
<proteinExistence type="predicted"/>
<evidence type="ECO:0000256" key="3">
    <source>
        <dbReference type="ARBA" id="ARBA00022833"/>
    </source>
</evidence>
<evidence type="ECO:0000313" key="7">
    <source>
        <dbReference type="EMBL" id="KAJ3475073.1"/>
    </source>
</evidence>
<reference evidence="7" key="1">
    <citation type="submission" date="2022-07" db="EMBL/GenBank/DDBJ databases">
        <title>Genome Sequence of Physisporinus lineatus.</title>
        <authorList>
            <person name="Buettner E."/>
        </authorList>
    </citation>
    <scope>NUCLEOTIDE SEQUENCE</scope>
    <source>
        <strain evidence="7">VT162</strain>
    </source>
</reference>
<accession>A0AAD5YCR6</accession>
<dbReference type="InterPro" id="IPR002893">
    <property type="entry name" value="Znf_MYND"/>
</dbReference>
<gene>
    <name evidence="7" type="ORF">NLI96_g12074</name>
</gene>
<dbReference type="Pfam" id="PF14737">
    <property type="entry name" value="DUF4470"/>
    <property type="match status" value="1"/>
</dbReference>
<sequence>MSSPDSDHSPPPTTPPEEPQSPLPTITVSPPLASEASSDEVSEVLTFNDAEAIAEMRTVIQSFLSDLVAKDPDALAEMKLKPLDRATCANPPTADGKSKCGEAKLVCGSCKLVAYCSKGCQIAHWWSHKLDCKHPLRSANWRPAYEVENREPQLFGFGSFQLREPQEMWLAGFPKLSLGMHPWVNTPPLDILNLPSNEGDHIRDYNLAFLSSGDLRNVIHTVNNLPLNYSGKLTILLDDVQPSVAIRNLVLLLLLGDTSDPAQAAELAVHLWYSAFVTPSHHHQLYAHLLRFSCLSTANTGGKYEITPTCTVAKLENIWNEPNRRDIIDYIDARMSPSHRLSTFHYRQRGVLLPFGSSVEEYGVPNPLYFTPEGELPLPDTVAPIQSWDPKAVMDSGRAHSIPNCDIYGALYHHVSDALRKFSARLHRFKISFLVIDEGLDFVSEAILAGKIPKEILSPDTKFDRIEVSNLMDSNHLGVQDVLESWAPLLSRTIYAAIIGSFMNWVVQQDGAHVDHPSVRDYMGIFLRNAGKAGKIPQDWPTEKVRDETGALTTRFVPMRSSYMPFYDNSKAFEEFMKTKEIDKTIKKFGLKRRAQNRIVPHRIFAPLGAPPSELPLNPDIEAYTLRSEPVQPSWGERYVELCR</sequence>
<dbReference type="SUPFAM" id="SSF144232">
    <property type="entry name" value="HIT/MYND zinc finger-like"/>
    <property type="match status" value="1"/>
</dbReference>
<dbReference type="PROSITE" id="PS50865">
    <property type="entry name" value="ZF_MYND_2"/>
    <property type="match status" value="1"/>
</dbReference>